<accession>A0AAV7RVY0</accession>
<reference evidence="3" key="1">
    <citation type="journal article" date="2022" name="bioRxiv">
        <title>Sequencing and chromosome-scale assembly of the giantPleurodeles waltlgenome.</title>
        <authorList>
            <person name="Brown T."/>
            <person name="Elewa A."/>
            <person name="Iarovenko S."/>
            <person name="Subramanian E."/>
            <person name="Araus A.J."/>
            <person name="Petzold A."/>
            <person name="Susuki M."/>
            <person name="Suzuki K.-i.T."/>
            <person name="Hayashi T."/>
            <person name="Toyoda A."/>
            <person name="Oliveira C."/>
            <person name="Osipova E."/>
            <person name="Leigh N.D."/>
            <person name="Simon A."/>
            <person name="Yun M.H."/>
        </authorList>
    </citation>
    <scope>NUCLEOTIDE SEQUENCE</scope>
    <source>
        <strain evidence="3">20211129_DDA</strain>
        <tissue evidence="3">Liver</tissue>
    </source>
</reference>
<comment type="caution">
    <text evidence="3">The sequence shown here is derived from an EMBL/GenBank/DDBJ whole genome shotgun (WGS) entry which is preliminary data.</text>
</comment>
<feature type="chain" id="PRO_5043339163" evidence="2">
    <location>
        <begin position="21"/>
        <end position="230"/>
    </location>
</feature>
<keyword evidence="2" id="KW-0732">Signal</keyword>
<dbReference type="AlphaFoldDB" id="A0AAV7RVY0"/>
<feature type="region of interest" description="Disordered" evidence="1">
    <location>
        <begin position="35"/>
        <end position="63"/>
    </location>
</feature>
<evidence type="ECO:0000313" key="3">
    <source>
        <dbReference type="EMBL" id="KAJ1156489.1"/>
    </source>
</evidence>
<name>A0AAV7RVY0_PLEWA</name>
<keyword evidence="4" id="KW-1185">Reference proteome</keyword>
<gene>
    <name evidence="3" type="ORF">NDU88_009208</name>
</gene>
<feature type="compositionally biased region" description="Basic residues" evidence="1">
    <location>
        <begin position="220"/>
        <end position="230"/>
    </location>
</feature>
<organism evidence="3 4">
    <name type="scientific">Pleurodeles waltl</name>
    <name type="common">Iberian ribbed newt</name>
    <dbReference type="NCBI Taxonomy" id="8319"/>
    <lineage>
        <taxon>Eukaryota</taxon>
        <taxon>Metazoa</taxon>
        <taxon>Chordata</taxon>
        <taxon>Craniata</taxon>
        <taxon>Vertebrata</taxon>
        <taxon>Euteleostomi</taxon>
        <taxon>Amphibia</taxon>
        <taxon>Batrachia</taxon>
        <taxon>Caudata</taxon>
        <taxon>Salamandroidea</taxon>
        <taxon>Salamandridae</taxon>
        <taxon>Pleurodelinae</taxon>
        <taxon>Pleurodeles</taxon>
    </lineage>
</organism>
<feature type="region of interest" description="Disordered" evidence="1">
    <location>
        <begin position="166"/>
        <end position="230"/>
    </location>
</feature>
<sequence>MLLPGCGVFFAGLFRLLCEAGPKSDVRWRCDSYGNYERGGNRPTPPVRPQARGSGGAQDVECVSSTSPIRCPSRCPPMGGESQWGPPRLRGATSVHSRFEDKSLGALLRGGEKAKKGPSPRWAPPAGPRWGRVPSPTTPAYRRGGRKGDVAVRLWQARRTSPRPLVSAPYAVVHNHRGGPPFSARGPQTERRGPGHNPKASFSSTPRTVGREGEQCAAVGKRRPRKSAPM</sequence>
<protein>
    <submittedName>
        <fullName evidence="3">Uncharacterized protein</fullName>
    </submittedName>
</protein>
<dbReference type="Proteomes" id="UP001066276">
    <property type="component" value="Chromosome 5"/>
</dbReference>
<evidence type="ECO:0000313" key="4">
    <source>
        <dbReference type="Proteomes" id="UP001066276"/>
    </source>
</evidence>
<feature type="signal peptide" evidence="2">
    <location>
        <begin position="1"/>
        <end position="20"/>
    </location>
</feature>
<evidence type="ECO:0000256" key="1">
    <source>
        <dbReference type="SAM" id="MobiDB-lite"/>
    </source>
</evidence>
<feature type="region of interest" description="Disordered" evidence="1">
    <location>
        <begin position="109"/>
        <end position="146"/>
    </location>
</feature>
<proteinExistence type="predicted"/>
<dbReference type="EMBL" id="JANPWB010000009">
    <property type="protein sequence ID" value="KAJ1156489.1"/>
    <property type="molecule type" value="Genomic_DNA"/>
</dbReference>
<evidence type="ECO:0000256" key="2">
    <source>
        <dbReference type="SAM" id="SignalP"/>
    </source>
</evidence>